<name>A0ACB8ZSJ8_CICIN</name>
<dbReference type="EMBL" id="CM042016">
    <property type="protein sequence ID" value="KAI3700684.1"/>
    <property type="molecule type" value="Genomic_DNA"/>
</dbReference>
<reference evidence="2" key="1">
    <citation type="journal article" date="2022" name="Mol. Ecol. Resour.">
        <title>The genomes of chicory, endive, great burdock and yacon provide insights into Asteraceae palaeo-polyploidization history and plant inulin production.</title>
        <authorList>
            <person name="Fan W."/>
            <person name="Wang S."/>
            <person name="Wang H."/>
            <person name="Wang A."/>
            <person name="Jiang F."/>
            <person name="Liu H."/>
            <person name="Zhao H."/>
            <person name="Xu D."/>
            <person name="Zhang Y."/>
        </authorList>
    </citation>
    <scope>NUCLEOTIDE SEQUENCE [LARGE SCALE GENOMIC DNA]</scope>
    <source>
        <strain evidence="2">cv. Punajuju</strain>
    </source>
</reference>
<evidence type="ECO:0000313" key="1">
    <source>
        <dbReference type="EMBL" id="KAI3700684.1"/>
    </source>
</evidence>
<reference evidence="1 2" key="2">
    <citation type="journal article" date="2022" name="Mol. Ecol. Resour.">
        <title>The genomes of chicory, endive, great burdock and yacon provide insights into Asteraceae paleo-polyploidization history and plant inulin production.</title>
        <authorList>
            <person name="Fan W."/>
            <person name="Wang S."/>
            <person name="Wang H."/>
            <person name="Wang A."/>
            <person name="Jiang F."/>
            <person name="Liu H."/>
            <person name="Zhao H."/>
            <person name="Xu D."/>
            <person name="Zhang Y."/>
        </authorList>
    </citation>
    <scope>NUCLEOTIDE SEQUENCE [LARGE SCALE GENOMIC DNA]</scope>
    <source>
        <strain evidence="2">cv. Punajuju</strain>
        <tissue evidence="1">Leaves</tissue>
    </source>
</reference>
<comment type="caution">
    <text evidence="1">The sequence shown here is derived from an EMBL/GenBank/DDBJ whole genome shotgun (WGS) entry which is preliminary data.</text>
</comment>
<gene>
    <name evidence="1" type="ORF">L2E82_45321</name>
</gene>
<proteinExistence type="predicted"/>
<dbReference type="Proteomes" id="UP001055811">
    <property type="component" value="Linkage Group LG08"/>
</dbReference>
<evidence type="ECO:0000313" key="2">
    <source>
        <dbReference type="Proteomes" id="UP001055811"/>
    </source>
</evidence>
<protein>
    <submittedName>
        <fullName evidence="1">Uncharacterized protein</fullName>
    </submittedName>
</protein>
<sequence length="258" mass="28747">MTTVSRSTRSTKHFGLSDVDDLVVKKETKPLPVKKETPGMLTLGGRKRKAGTKGMEIFDGMESADVKSWTDSMMQSVEMAMAKQMEKAFKQLQAENLCLKKEADDQELKFKEEAKVITNGAKLSIVVAILQARVQVDEESELSHDVEWEVEAWKESLNKLLGDMYKTVDGETSAKKKRGAKKGGGYGAMIEDAPKDPSKSVGGVGDGAIRDEGMEKEKNEASTKFNFNKWYLMPLRGLLLKKFCLVDGALFWALNVYY</sequence>
<accession>A0ACB8ZSJ8</accession>
<keyword evidence="2" id="KW-1185">Reference proteome</keyword>
<organism evidence="1 2">
    <name type="scientific">Cichorium intybus</name>
    <name type="common">Chicory</name>
    <dbReference type="NCBI Taxonomy" id="13427"/>
    <lineage>
        <taxon>Eukaryota</taxon>
        <taxon>Viridiplantae</taxon>
        <taxon>Streptophyta</taxon>
        <taxon>Embryophyta</taxon>
        <taxon>Tracheophyta</taxon>
        <taxon>Spermatophyta</taxon>
        <taxon>Magnoliopsida</taxon>
        <taxon>eudicotyledons</taxon>
        <taxon>Gunneridae</taxon>
        <taxon>Pentapetalae</taxon>
        <taxon>asterids</taxon>
        <taxon>campanulids</taxon>
        <taxon>Asterales</taxon>
        <taxon>Asteraceae</taxon>
        <taxon>Cichorioideae</taxon>
        <taxon>Cichorieae</taxon>
        <taxon>Cichoriinae</taxon>
        <taxon>Cichorium</taxon>
    </lineage>
</organism>